<evidence type="ECO:0000256" key="1">
    <source>
        <dbReference type="ARBA" id="ARBA00022741"/>
    </source>
</evidence>
<evidence type="ECO:0000256" key="4">
    <source>
        <dbReference type="ARBA" id="ARBA00022840"/>
    </source>
</evidence>
<dbReference type="Gene3D" id="3.40.50.300">
    <property type="entry name" value="P-loop containing nucleotide triphosphate hydrolases"/>
    <property type="match status" value="2"/>
</dbReference>
<feature type="domain" description="Helicase ATP-binding" evidence="6">
    <location>
        <begin position="77"/>
        <end position="255"/>
    </location>
</feature>
<dbReference type="InterPro" id="IPR014001">
    <property type="entry name" value="Helicase_ATP-bd"/>
</dbReference>
<dbReference type="EMBL" id="JBGBPQ010000005">
    <property type="protein sequence ID" value="KAL1524698.1"/>
    <property type="molecule type" value="Genomic_DNA"/>
</dbReference>
<keyword evidence="5" id="KW-0732">Signal</keyword>
<dbReference type="GO" id="GO:0003676">
    <property type="term" value="F:nucleic acid binding"/>
    <property type="evidence" value="ECO:0007669"/>
    <property type="project" value="InterPro"/>
</dbReference>
<evidence type="ECO:0008006" key="10">
    <source>
        <dbReference type="Google" id="ProtNLM"/>
    </source>
</evidence>
<feature type="domain" description="Helicase C-terminal" evidence="7">
    <location>
        <begin position="286"/>
        <end position="426"/>
    </location>
</feature>
<evidence type="ECO:0000259" key="7">
    <source>
        <dbReference type="PROSITE" id="PS51194"/>
    </source>
</evidence>
<dbReference type="GO" id="GO:0005524">
    <property type="term" value="F:ATP binding"/>
    <property type="evidence" value="ECO:0007669"/>
    <property type="project" value="UniProtKB-KW"/>
</dbReference>
<gene>
    <name evidence="8" type="ORF">AB1Y20_019583</name>
</gene>
<feature type="chain" id="PRO_5044266337" description="ATP-dependent RNA helicase" evidence="5">
    <location>
        <begin position="16"/>
        <end position="426"/>
    </location>
</feature>
<dbReference type="SMART" id="SM00490">
    <property type="entry name" value="HELICc"/>
    <property type="match status" value="1"/>
</dbReference>
<comment type="caution">
    <text evidence="8">The sequence shown here is derived from an EMBL/GenBank/DDBJ whole genome shotgun (WGS) entry which is preliminary data.</text>
</comment>
<dbReference type="PANTHER" id="PTHR47959">
    <property type="entry name" value="ATP-DEPENDENT RNA HELICASE RHLE-RELATED"/>
    <property type="match status" value="1"/>
</dbReference>
<dbReference type="Pfam" id="PF00270">
    <property type="entry name" value="DEAD"/>
    <property type="match status" value="1"/>
</dbReference>
<keyword evidence="3" id="KW-0347">Helicase</keyword>
<dbReference type="SMART" id="SM00487">
    <property type="entry name" value="DEXDc"/>
    <property type="match status" value="1"/>
</dbReference>
<dbReference type="InterPro" id="IPR050079">
    <property type="entry name" value="DEAD_box_RNA_helicase"/>
</dbReference>
<dbReference type="CDD" id="cd18787">
    <property type="entry name" value="SF2_C_DEAD"/>
    <property type="match status" value="1"/>
</dbReference>
<sequence>MLALLSAGLLGVAAAFALSGSTSPAPHRTLPTPRHRNIAAAPPPPPAFTFDALDPRLRPALRRLGHSTPFEAQRLAWRPLRAGEDALLLSEAGSGKTLAYLLPLLDAMLSLPDESSGHLLVAVPTQDLAAQVEALARALCAGTPLRVSLASSRQPSNVAVGTLPAAAAWLRATVRSRRGGSLRVVVDEADVCLAGTPRKAGKAVSGDAGIAQLLAAAGGSAGGGERRTQLVLVSATLPAQGSGSVGAYVQRRFPRMRWLRTEGAHRPVGTLAAEFVAVDRGVAGEREAALIERLASRDGRALVFANSASGAVRAAKILRGANLECGLFTPQMSLEERSYALNALRKDKKGVLVCSGLASRGIDFDVDLVIQYDLAPNIVEYMHRVGRTARGGHEGRAVSFVCKGVAREEALQKEVERCVRGSWKFL</sequence>
<dbReference type="Proteomes" id="UP001515480">
    <property type="component" value="Unassembled WGS sequence"/>
</dbReference>
<feature type="signal peptide" evidence="5">
    <location>
        <begin position="1"/>
        <end position="15"/>
    </location>
</feature>
<dbReference type="SUPFAM" id="SSF52540">
    <property type="entry name" value="P-loop containing nucleoside triphosphate hydrolases"/>
    <property type="match status" value="1"/>
</dbReference>
<protein>
    <recommendedName>
        <fullName evidence="10">ATP-dependent RNA helicase</fullName>
    </recommendedName>
</protein>
<dbReference type="PROSITE" id="PS51192">
    <property type="entry name" value="HELICASE_ATP_BIND_1"/>
    <property type="match status" value="1"/>
</dbReference>
<dbReference type="InterPro" id="IPR011545">
    <property type="entry name" value="DEAD/DEAH_box_helicase_dom"/>
</dbReference>
<proteinExistence type="predicted"/>
<dbReference type="AlphaFoldDB" id="A0AB34JUI2"/>
<keyword evidence="1" id="KW-0547">Nucleotide-binding</keyword>
<dbReference type="GO" id="GO:0005829">
    <property type="term" value="C:cytosol"/>
    <property type="evidence" value="ECO:0007669"/>
    <property type="project" value="TreeGrafter"/>
</dbReference>
<dbReference type="InterPro" id="IPR027417">
    <property type="entry name" value="P-loop_NTPase"/>
</dbReference>
<evidence type="ECO:0000259" key="6">
    <source>
        <dbReference type="PROSITE" id="PS51192"/>
    </source>
</evidence>
<dbReference type="GO" id="GO:0003724">
    <property type="term" value="F:RNA helicase activity"/>
    <property type="evidence" value="ECO:0007669"/>
    <property type="project" value="TreeGrafter"/>
</dbReference>
<accession>A0AB34JUI2</accession>
<dbReference type="GO" id="GO:0016787">
    <property type="term" value="F:hydrolase activity"/>
    <property type="evidence" value="ECO:0007669"/>
    <property type="project" value="UniProtKB-KW"/>
</dbReference>
<keyword evidence="9" id="KW-1185">Reference proteome</keyword>
<evidence type="ECO:0000256" key="3">
    <source>
        <dbReference type="ARBA" id="ARBA00022806"/>
    </source>
</evidence>
<dbReference type="InterPro" id="IPR001650">
    <property type="entry name" value="Helicase_C-like"/>
</dbReference>
<dbReference type="Pfam" id="PF00271">
    <property type="entry name" value="Helicase_C"/>
    <property type="match status" value="1"/>
</dbReference>
<evidence type="ECO:0000313" key="9">
    <source>
        <dbReference type="Proteomes" id="UP001515480"/>
    </source>
</evidence>
<name>A0AB34JUI2_PRYPA</name>
<dbReference type="PANTHER" id="PTHR47959:SF1">
    <property type="entry name" value="ATP-DEPENDENT RNA HELICASE DBPA"/>
    <property type="match status" value="1"/>
</dbReference>
<organism evidence="8 9">
    <name type="scientific">Prymnesium parvum</name>
    <name type="common">Toxic golden alga</name>
    <dbReference type="NCBI Taxonomy" id="97485"/>
    <lineage>
        <taxon>Eukaryota</taxon>
        <taxon>Haptista</taxon>
        <taxon>Haptophyta</taxon>
        <taxon>Prymnesiophyceae</taxon>
        <taxon>Prymnesiales</taxon>
        <taxon>Prymnesiaceae</taxon>
        <taxon>Prymnesium</taxon>
    </lineage>
</organism>
<evidence type="ECO:0000256" key="5">
    <source>
        <dbReference type="SAM" id="SignalP"/>
    </source>
</evidence>
<keyword evidence="4" id="KW-0067">ATP-binding</keyword>
<dbReference type="PROSITE" id="PS51194">
    <property type="entry name" value="HELICASE_CTER"/>
    <property type="match status" value="1"/>
</dbReference>
<reference evidence="8 9" key="1">
    <citation type="journal article" date="2024" name="Science">
        <title>Giant polyketide synthase enzymes in the biosynthesis of giant marine polyether toxins.</title>
        <authorList>
            <person name="Fallon T.R."/>
            <person name="Shende V.V."/>
            <person name="Wierzbicki I.H."/>
            <person name="Pendleton A.L."/>
            <person name="Watervoot N.F."/>
            <person name="Auber R.P."/>
            <person name="Gonzalez D.J."/>
            <person name="Wisecaver J.H."/>
            <person name="Moore B.S."/>
        </authorList>
    </citation>
    <scope>NUCLEOTIDE SEQUENCE [LARGE SCALE GENOMIC DNA]</scope>
    <source>
        <strain evidence="8 9">12B1</strain>
    </source>
</reference>
<evidence type="ECO:0000256" key="2">
    <source>
        <dbReference type="ARBA" id="ARBA00022801"/>
    </source>
</evidence>
<evidence type="ECO:0000313" key="8">
    <source>
        <dbReference type="EMBL" id="KAL1524698.1"/>
    </source>
</evidence>
<keyword evidence="2" id="KW-0378">Hydrolase</keyword>